<evidence type="ECO:0000313" key="2">
    <source>
        <dbReference type="EMBL" id="GAA4859763.1"/>
    </source>
</evidence>
<dbReference type="EMBL" id="BAABJY010000001">
    <property type="protein sequence ID" value="GAA4859763.1"/>
    <property type="molecule type" value="Genomic_DNA"/>
</dbReference>
<evidence type="ECO:0000313" key="3">
    <source>
        <dbReference type="Proteomes" id="UP001501323"/>
    </source>
</evidence>
<evidence type="ECO:0000259" key="1">
    <source>
        <dbReference type="Pfam" id="PF07238"/>
    </source>
</evidence>
<keyword evidence="3" id="KW-1185">Reference proteome</keyword>
<dbReference type="RefSeq" id="WP_345294350.1">
    <property type="nucleotide sequence ID" value="NZ_BAABJY010000001.1"/>
</dbReference>
<dbReference type="Gene3D" id="2.40.10.220">
    <property type="entry name" value="predicted glycosyltransferase like domains"/>
    <property type="match status" value="1"/>
</dbReference>
<dbReference type="InterPro" id="IPR009875">
    <property type="entry name" value="PilZ_domain"/>
</dbReference>
<dbReference type="SUPFAM" id="SSF141371">
    <property type="entry name" value="PilZ domain-like"/>
    <property type="match status" value="1"/>
</dbReference>
<name>A0ABP9DUY5_9GAMM</name>
<proteinExistence type="predicted"/>
<reference evidence="3" key="1">
    <citation type="journal article" date="2019" name="Int. J. Syst. Evol. Microbiol.">
        <title>The Global Catalogue of Microorganisms (GCM) 10K type strain sequencing project: providing services to taxonomists for standard genome sequencing and annotation.</title>
        <authorList>
            <consortium name="The Broad Institute Genomics Platform"/>
            <consortium name="The Broad Institute Genome Sequencing Center for Infectious Disease"/>
            <person name="Wu L."/>
            <person name="Ma J."/>
        </authorList>
    </citation>
    <scope>NUCLEOTIDE SEQUENCE [LARGE SCALE GENOMIC DNA]</scope>
    <source>
        <strain evidence="3">JCM 18392</strain>
    </source>
</reference>
<feature type="domain" description="PilZ" evidence="1">
    <location>
        <begin position="6"/>
        <end position="109"/>
    </location>
</feature>
<sequence>MINEFRRARRRKATGTIAVTDMMTERVVGRIGNLSETGMLLMATESLVEDALYQFQFQLPGEQGSTLPLELGAHLLWLDSASAPGLAWTGFRFLGVTEQQSTQLRTWIEAPGSRYE</sequence>
<protein>
    <submittedName>
        <fullName evidence="2">PilZ domain-containing protein</fullName>
    </submittedName>
</protein>
<dbReference type="Pfam" id="PF07238">
    <property type="entry name" value="PilZ"/>
    <property type="match status" value="1"/>
</dbReference>
<dbReference type="Proteomes" id="UP001501323">
    <property type="component" value="Unassembled WGS sequence"/>
</dbReference>
<comment type="caution">
    <text evidence="2">The sequence shown here is derived from an EMBL/GenBank/DDBJ whole genome shotgun (WGS) entry which is preliminary data.</text>
</comment>
<organism evidence="2 3">
    <name type="scientific">Luteimonas vadosa</name>
    <dbReference type="NCBI Taxonomy" id="1165507"/>
    <lineage>
        <taxon>Bacteria</taxon>
        <taxon>Pseudomonadati</taxon>
        <taxon>Pseudomonadota</taxon>
        <taxon>Gammaproteobacteria</taxon>
        <taxon>Lysobacterales</taxon>
        <taxon>Lysobacteraceae</taxon>
        <taxon>Luteimonas</taxon>
    </lineage>
</organism>
<gene>
    <name evidence="2" type="ORF">GCM10023332_09630</name>
</gene>
<accession>A0ABP9DUY5</accession>